<dbReference type="PANTHER" id="PTHR46558">
    <property type="entry name" value="TRACRIPTIONAL REGULATORY PROTEIN-RELATED-RELATED"/>
    <property type="match status" value="1"/>
</dbReference>
<name>A0A6F9Y3N0_9LACO</name>
<protein>
    <recommendedName>
        <fullName evidence="2">HTH cro/C1-type domain-containing protein</fullName>
    </recommendedName>
</protein>
<accession>A0A6F9Y3N0</accession>
<dbReference type="PROSITE" id="PS50943">
    <property type="entry name" value="HTH_CROC1"/>
    <property type="match status" value="1"/>
</dbReference>
<dbReference type="Gene3D" id="1.10.260.40">
    <property type="entry name" value="lambda repressor-like DNA-binding domains"/>
    <property type="match status" value="1"/>
</dbReference>
<dbReference type="InterPro" id="IPR010982">
    <property type="entry name" value="Lambda_DNA-bd_dom_sf"/>
</dbReference>
<dbReference type="CDD" id="cd00093">
    <property type="entry name" value="HTH_XRE"/>
    <property type="match status" value="1"/>
</dbReference>
<gene>
    <name evidence="3" type="ORF">SN811_05920</name>
</gene>
<dbReference type="GO" id="GO:0003677">
    <property type="term" value="F:DNA binding"/>
    <property type="evidence" value="ECO:0007669"/>
    <property type="project" value="UniProtKB-KW"/>
</dbReference>
<evidence type="ECO:0000256" key="1">
    <source>
        <dbReference type="ARBA" id="ARBA00023125"/>
    </source>
</evidence>
<keyword evidence="1" id="KW-0238">DNA-binding</keyword>
<proteinExistence type="predicted"/>
<evidence type="ECO:0000259" key="2">
    <source>
        <dbReference type="PROSITE" id="PS50943"/>
    </source>
</evidence>
<sequence length="160" mass="18853">MNRLKELRKQKGLTLVELGKEVNLANNTLRRYERGIREPNISMLIKLADYFNVTVDYLIGREPKNEVIKSYRYYTINENYALKELGVTAPTSEIPILDESEFEALKYSLESNDRLSDVLYDLCRLYYVDKISDDSFEKLTRILVNKKRFLVEVIERVDSK</sequence>
<dbReference type="AlphaFoldDB" id="A0A6F9Y3N0"/>
<dbReference type="SMART" id="SM00530">
    <property type="entry name" value="HTH_XRE"/>
    <property type="match status" value="1"/>
</dbReference>
<dbReference type="RefSeq" id="WP_172577021.1">
    <property type="nucleotide sequence ID" value="NZ_BLAP01000029.1"/>
</dbReference>
<dbReference type="EMBL" id="BLAP01000029">
    <property type="protein sequence ID" value="GET12092.1"/>
    <property type="molecule type" value="Genomic_DNA"/>
</dbReference>
<dbReference type="PANTHER" id="PTHR46558:SF11">
    <property type="entry name" value="HTH-TYPE TRANSCRIPTIONAL REGULATOR XRE"/>
    <property type="match status" value="1"/>
</dbReference>
<evidence type="ECO:0000313" key="3">
    <source>
        <dbReference type="EMBL" id="GET12092.1"/>
    </source>
</evidence>
<feature type="domain" description="HTH cro/C1-type" evidence="2">
    <location>
        <begin position="4"/>
        <end position="58"/>
    </location>
</feature>
<comment type="caution">
    <text evidence="3">The sequence shown here is derived from an EMBL/GenBank/DDBJ whole genome shotgun (WGS) entry which is preliminary data.</text>
</comment>
<dbReference type="SUPFAM" id="SSF47413">
    <property type="entry name" value="lambda repressor-like DNA-binding domains"/>
    <property type="match status" value="1"/>
</dbReference>
<reference evidence="3" key="1">
    <citation type="submission" date="2019-10" db="EMBL/GenBank/DDBJ databases">
        <title>Lactobacillus agilis SN811 Whole Genome Sequencing Project.</title>
        <authorList>
            <person name="Suzuki S."/>
            <person name="Endo A."/>
            <person name="Maeno S."/>
            <person name="Shiwa Y."/>
            <person name="Matsutani M."/>
            <person name="Kajikawa A."/>
        </authorList>
    </citation>
    <scope>NUCLEOTIDE SEQUENCE</scope>
    <source>
        <strain evidence="3">SN811</strain>
    </source>
</reference>
<dbReference type="Pfam" id="PF01381">
    <property type="entry name" value="HTH_3"/>
    <property type="match status" value="1"/>
</dbReference>
<organism evidence="3">
    <name type="scientific">Ligilactobacillus agilis</name>
    <dbReference type="NCBI Taxonomy" id="1601"/>
    <lineage>
        <taxon>Bacteria</taxon>
        <taxon>Bacillati</taxon>
        <taxon>Bacillota</taxon>
        <taxon>Bacilli</taxon>
        <taxon>Lactobacillales</taxon>
        <taxon>Lactobacillaceae</taxon>
        <taxon>Ligilactobacillus</taxon>
    </lineage>
</organism>
<dbReference type="Proteomes" id="UP000494160">
    <property type="component" value="Unassembled WGS sequence"/>
</dbReference>
<dbReference type="InterPro" id="IPR001387">
    <property type="entry name" value="Cro/C1-type_HTH"/>
</dbReference>